<dbReference type="EMBL" id="CABFNO020001560">
    <property type="protein sequence ID" value="CAH0002328.1"/>
    <property type="molecule type" value="Genomic_DNA"/>
</dbReference>
<reference evidence="2" key="1">
    <citation type="submission" date="2019-06" db="EMBL/GenBank/DDBJ databases">
        <authorList>
            <person name="Broberg M."/>
        </authorList>
    </citation>
    <scope>NUCLEOTIDE SEQUENCE [LARGE SCALE GENOMIC DNA]</scope>
</reference>
<reference evidence="1 2" key="2">
    <citation type="submission" date="2021-10" db="EMBL/GenBank/DDBJ databases">
        <authorList>
            <person name="Piombo E."/>
        </authorList>
    </citation>
    <scope>NUCLEOTIDE SEQUENCE [LARGE SCALE GENOMIC DNA]</scope>
</reference>
<dbReference type="AlphaFoldDB" id="A0A9N9UTP3"/>
<gene>
    <name evidence="1" type="ORF">CBYS24578_00001958</name>
</gene>
<evidence type="ECO:0000313" key="1">
    <source>
        <dbReference type="EMBL" id="CAH0002328.1"/>
    </source>
</evidence>
<organism evidence="1 2">
    <name type="scientific">Clonostachys byssicola</name>
    <dbReference type="NCBI Taxonomy" id="160290"/>
    <lineage>
        <taxon>Eukaryota</taxon>
        <taxon>Fungi</taxon>
        <taxon>Dikarya</taxon>
        <taxon>Ascomycota</taxon>
        <taxon>Pezizomycotina</taxon>
        <taxon>Sordariomycetes</taxon>
        <taxon>Hypocreomycetidae</taxon>
        <taxon>Hypocreales</taxon>
        <taxon>Bionectriaceae</taxon>
        <taxon>Clonostachys</taxon>
    </lineage>
</organism>
<evidence type="ECO:0000313" key="2">
    <source>
        <dbReference type="Proteomes" id="UP000754883"/>
    </source>
</evidence>
<name>A0A9N9UTP3_9HYPO</name>
<sequence>MSVPQQQDRAQDQLLLAHLPSAGKTGQEKEAAELPAWLGLQRHDVLAPTRLLRICKLILPMHRLGQEKSG</sequence>
<protein>
    <submittedName>
        <fullName evidence="1">Uncharacterized protein</fullName>
    </submittedName>
</protein>
<dbReference type="Proteomes" id="UP000754883">
    <property type="component" value="Unassembled WGS sequence"/>
</dbReference>
<comment type="caution">
    <text evidence="1">The sequence shown here is derived from an EMBL/GenBank/DDBJ whole genome shotgun (WGS) entry which is preliminary data.</text>
</comment>
<keyword evidence="2" id="KW-1185">Reference proteome</keyword>
<accession>A0A9N9UTP3</accession>
<proteinExistence type="predicted"/>